<evidence type="ECO:0000313" key="2">
    <source>
        <dbReference type="Proteomes" id="UP000277580"/>
    </source>
</evidence>
<gene>
    <name evidence="1" type="ORF">P167DRAFT_547915</name>
</gene>
<accession>A0A3N4KGM3</accession>
<dbReference type="Proteomes" id="UP000277580">
    <property type="component" value="Unassembled WGS sequence"/>
</dbReference>
<dbReference type="InParanoid" id="A0A3N4KGM3"/>
<protein>
    <submittedName>
        <fullName evidence="1">Uncharacterized protein</fullName>
    </submittedName>
</protein>
<sequence length="236" mass="27075">MPRPSTRRAYVPKMIILHYHNGQLGNPFSDREIDEMFPRTVRRLFQAPVEQTDGKWKEKKEEKKEGVQIMERGEGLRKRKREESAREEYWDGNCLRCRSAGWGVEGKARCKPRPGKRLHFKNDIYAALENAEQSVVEVDPRKCEEIIITYALSYSKLPAPEIESRNAVRCRGRDVRQGSYTPRRVGPATWNRDSISGLILQHSTNCGICSRITKMGDQISASRVTTPQDPRDASVS</sequence>
<keyword evidence="2" id="KW-1185">Reference proteome</keyword>
<dbReference type="EMBL" id="ML119150">
    <property type="protein sequence ID" value="RPB09640.1"/>
    <property type="molecule type" value="Genomic_DNA"/>
</dbReference>
<evidence type="ECO:0000313" key="1">
    <source>
        <dbReference type="EMBL" id="RPB09640.1"/>
    </source>
</evidence>
<dbReference type="OrthoDB" id="10439432at2759"/>
<dbReference type="AlphaFoldDB" id="A0A3N4KGM3"/>
<organism evidence="1 2">
    <name type="scientific">Morchella conica CCBAS932</name>
    <dbReference type="NCBI Taxonomy" id="1392247"/>
    <lineage>
        <taxon>Eukaryota</taxon>
        <taxon>Fungi</taxon>
        <taxon>Dikarya</taxon>
        <taxon>Ascomycota</taxon>
        <taxon>Pezizomycotina</taxon>
        <taxon>Pezizomycetes</taxon>
        <taxon>Pezizales</taxon>
        <taxon>Morchellaceae</taxon>
        <taxon>Morchella</taxon>
    </lineage>
</organism>
<name>A0A3N4KGM3_9PEZI</name>
<proteinExistence type="predicted"/>
<reference evidence="1 2" key="1">
    <citation type="journal article" date="2018" name="Nat. Ecol. Evol.">
        <title>Pezizomycetes genomes reveal the molecular basis of ectomycorrhizal truffle lifestyle.</title>
        <authorList>
            <person name="Murat C."/>
            <person name="Payen T."/>
            <person name="Noel B."/>
            <person name="Kuo A."/>
            <person name="Morin E."/>
            <person name="Chen J."/>
            <person name="Kohler A."/>
            <person name="Krizsan K."/>
            <person name="Balestrini R."/>
            <person name="Da Silva C."/>
            <person name="Montanini B."/>
            <person name="Hainaut M."/>
            <person name="Levati E."/>
            <person name="Barry K.W."/>
            <person name="Belfiori B."/>
            <person name="Cichocki N."/>
            <person name="Clum A."/>
            <person name="Dockter R.B."/>
            <person name="Fauchery L."/>
            <person name="Guy J."/>
            <person name="Iotti M."/>
            <person name="Le Tacon F."/>
            <person name="Lindquist E.A."/>
            <person name="Lipzen A."/>
            <person name="Malagnac F."/>
            <person name="Mello A."/>
            <person name="Molinier V."/>
            <person name="Miyauchi S."/>
            <person name="Poulain J."/>
            <person name="Riccioni C."/>
            <person name="Rubini A."/>
            <person name="Sitrit Y."/>
            <person name="Splivallo R."/>
            <person name="Traeger S."/>
            <person name="Wang M."/>
            <person name="Zifcakova L."/>
            <person name="Wipf D."/>
            <person name="Zambonelli A."/>
            <person name="Paolocci F."/>
            <person name="Nowrousian M."/>
            <person name="Ottonello S."/>
            <person name="Baldrian P."/>
            <person name="Spatafora J.W."/>
            <person name="Henrissat B."/>
            <person name="Nagy L.G."/>
            <person name="Aury J.M."/>
            <person name="Wincker P."/>
            <person name="Grigoriev I.V."/>
            <person name="Bonfante P."/>
            <person name="Martin F.M."/>
        </authorList>
    </citation>
    <scope>NUCLEOTIDE SEQUENCE [LARGE SCALE GENOMIC DNA]</scope>
    <source>
        <strain evidence="1 2">CCBAS932</strain>
    </source>
</reference>